<dbReference type="AlphaFoldDB" id="A0A226EF73"/>
<dbReference type="EMBL" id="LNIX01000004">
    <property type="protein sequence ID" value="OXA55471.1"/>
    <property type="molecule type" value="Genomic_DNA"/>
</dbReference>
<keyword evidence="2" id="KW-1133">Transmembrane helix</keyword>
<keyword evidence="2" id="KW-0472">Membrane</keyword>
<comment type="caution">
    <text evidence="4">The sequence shown here is derived from an EMBL/GenBank/DDBJ whole genome shotgun (WGS) entry which is preliminary data.</text>
</comment>
<feature type="chain" id="PRO_5013211673" description="Transmembrane protein" evidence="3">
    <location>
        <begin position="24"/>
        <end position="239"/>
    </location>
</feature>
<sequence>MHPNIILLFLFLTIFLMISNTQAESVQRDVETLPKVSFLKTNLENKIVHRTSRAGRQPARKKRRKTSQARSPILRRQDAGQQGPGLNITSVSPIELSLGGLTGLQGLPPLSIIQFVKLLVAVTPFIIPLVFVPILIFTVGMFMIPVQKPSLFVGDGPVKRSWTSPSRIVPTLTNVARNFINFEECFERLVCEVGEKYLENHVGMDGKNGKVSSLSSNSIDYRSIIGRCICIRKLITEKL</sequence>
<proteinExistence type="predicted"/>
<organism evidence="4 5">
    <name type="scientific">Folsomia candida</name>
    <name type="common">Springtail</name>
    <dbReference type="NCBI Taxonomy" id="158441"/>
    <lineage>
        <taxon>Eukaryota</taxon>
        <taxon>Metazoa</taxon>
        <taxon>Ecdysozoa</taxon>
        <taxon>Arthropoda</taxon>
        <taxon>Hexapoda</taxon>
        <taxon>Collembola</taxon>
        <taxon>Entomobryomorpha</taxon>
        <taxon>Isotomoidea</taxon>
        <taxon>Isotomidae</taxon>
        <taxon>Proisotominae</taxon>
        <taxon>Folsomia</taxon>
    </lineage>
</organism>
<feature type="signal peptide" evidence="3">
    <location>
        <begin position="1"/>
        <end position="23"/>
    </location>
</feature>
<feature type="transmembrane region" description="Helical" evidence="2">
    <location>
        <begin position="118"/>
        <end position="144"/>
    </location>
</feature>
<reference evidence="4 5" key="1">
    <citation type="submission" date="2015-12" db="EMBL/GenBank/DDBJ databases">
        <title>The genome of Folsomia candida.</title>
        <authorList>
            <person name="Faddeeva A."/>
            <person name="Derks M.F."/>
            <person name="Anvar Y."/>
            <person name="Smit S."/>
            <person name="Van Straalen N."/>
            <person name="Roelofs D."/>
        </authorList>
    </citation>
    <scope>NUCLEOTIDE SEQUENCE [LARGE SCALE GENOMIC DNA]</scope>
    <source>
        <strain evidence="4 5">VU population</strain>
        <tissue evidence="4">Whole body</tissue>
    </source>
</reference>
<evidence type="ECO:0008006" key="6">
    <source>
        <dbReference type="Google" id="ProtNLM"/>
    </source>
</evidence>
<keyword evidence="5" id="KW-1185">Reference proteome</keyword>
<evidence type="ECO:0000313" key="5">
    <source>
        <dbReference type="Proteomes" id="UP000198287"/>
    </source>
</evidence>
<accession>A0A226EF73</accession>
<feature type="region of interest" description="Disordered" evidence="1">
    <location>
        <begin position="50"/>
        <end position="85"/>
    </location>
</feature>
<dbReference type="Proteomes" id="UP000198287">
    <property type="component" value="Unassembled WGS sequence"/>
</dbReference>
<feature type="compositionally biased region" description="Basic residues" evidence="1">
    <location>
        <begin position="50"/>
        <end position="67"/>
    </location>
</feature>
<keyword evidence="2" id="KW-0812">Transmembrane</keyword>
<keyword evidence="3" id="KW-0732">Signal</keyword>
<evidence type="ECO:0000256" key="3">
    <source>
        <dbReference type="SAM" id="SignalP"/>
    </source>
</evidence>
<evidence type="ECO:0000256" key="2">
    <source>
        <dbReference type="SAM" id="Phobius"/>
    </source>
</evidence>
<gene>
    <name evidence="4" type="ORF">Fcan01_09676</name>
</gene>
<protein>
    <recommendedName>
        <fullName evidence="6">Transmembrane protein</fullName>
    </recommendedName>
</protein>
<name>A0A226EF73_FOLCA</name>
<evidence type="ECO:0000313" key="4">
    <source>
        <dbReference type="EMBL" id="OXA55471.1"/>
    </source>
</evidence>
<evidence type="ECO:0000256" key="1">
    <source>
        <dbReference type="SAM" id="MobiDB-lite"/>
    </source>
</evidence>